<protein>
    <submittedName>
        <fullName evidence="1">Uncharacterized protein</fullName>
    </submittedName>
</protein>
<reference evidence="1 2" key="1">
    <citation type="journal article" date="2024" name="Nat. Commun.">
        <title>Phylogenomics reveals the evolutionary origins of lichenization in chlorophyte algae.</title>
        <authorList>
            <person name="Puginier C."/>
            <person name="Libourel C."/>
            <person name="Otte J."/>
            <person name="Skaloud P."/>
            <person name="Haon M."/>
            <person name="Grisel S."/>
            <person name="Petersen M."/>
            <person name="Berrin J.G."/>
            <person name="Delaux P.M."/>
            <person name="Dal Grande F."/>
            <person name="Keller J."/>
        </authorList>
    </citation>
    <scope>NUCLEOTIDE SEQUENCE [LARGE SCALE GENOMIC DNA]</scope>
    <source>
        <strain evidence="1 2">SAG 2145</strain>
    </source>
</reference>
<evidence type="ECO:0000313" key="2">
    <source>
        <dbReference type="Proteomes" id="UP001438707"/>
    </source>
</evidence>
<keyword evidence="2" id="KW-1185">Reference proteome</keyword>
<gene>
    <name evidence="1" type="ORF">WJX74_004276</name>
</gene>
<evidence type="ECO:0000313" key="1">
    <source>
        <dbReference type="EMBL" id="KAK9830727.1"/>
    </source>
</evidence>
<dbReference type="EMBL" id="JALJOS010000015">
    <property type="protein sequence ID" value="KAK9830727.1"/>
    <property type="molecule type" value="Genomic_DNA"/>
</dbReference>
<accession>A0AAW1RAX3</accession>
<name>A0AAW1RAX3_9CHLO</name>
<sequence>MIYEIASSARAQHTFERGVEVVAEVLQILKVLRHSKPFCFSRSQLQEAVLKQCCWLSDCSSLRLQKRLQAAEAERSSTRKKQVPAVQEEGEAYLSGIVSTGTDSSLAAHPI</sequence>
<organism evidence="1 2">
    <name type="scientific">Apatococcus lobatus</name>
    <dbReference type="NCBI Taxonomy" id="904363"/>
    <lineage>
        <taxon>Eukaryota</taxon>
        <taxon>Viridiplantae</taxon>
        <taxon>Chlorophyta</taxon>
        <taxon>core chlorophytes</taxon>
        <taxon>Trebouxiophyceae</taxon>
        <taxon>Chlorellales</taxon>
        <taxon>Chlorellaceae</taxon>
        <taxon>Apatococcus</taxon>
    </lineage>
</organism>
<dbReference type="AlphaFoldDB" id="A0AAW1RAX3"/>
<comment type="caution">
    <text evidence="1">The sequence shown here is derived from an EMBL/GenBank/DDBJ whole genome shotgun (WGS) entry which is preliminary data.</text>
</comment>
<proteinExistence type="predicted"/>
<dbReference type="Proteomes" id="UP001438707">
    <property type="component" value="Unassembled WGS sequence"/>
</dbReference>